<dbReference type="RefSeq" id="XP_001886292.1">
    <property type="nucleotide sequence ID" value="XM_001886257.1"/>
</dbReference>
<dbReference type="HOGENOM" id="CLU_572465_0_0_1"/>
<gene>
    <name evidence="1" type="ORF">LACBIDRAFT_331826</name>
</gene>
<accession>B0DQP6</accession>
<dbReference type="Proteomes" id="UP000001194">
    <property type="component" value="Unassembled WGS sequence"/>
</dbReference>
<dbReference type="InParanoid" id="B0DQP6"/>
<dbReference type="EMBL" id="DS547126">
    <property type="protein sequence ID" value="EDR03151.1"/>
    <property type="molecule type" value="Genomic_DNA"/>
</dbReference>
<dbReference type="GeneID" id="6081842"/>
<organism evidence="2">
    <name type="scientific">Laccaria bicolor (strain S238N-H82 / ATCC MYA-4686)</name>
    <name type="common">Bicoloured deceiver</name>
    <name type="synonym">Laccaria laccata var. bicolor</name>
    <dbReference type="NCBI Taxonomy" id="486041"/>
    <lineage>
        <taxon>Eukaryota</taxon>
        <taxon>Fungi</taxon>
        <taxon>Dikarya</taxon>
        <taxon>Basidiomycota</taxon>
        <taxon>Agaricomycotina</taxon>
        <taxon>Agaricomycetes</taxon>
        <taxon>Agaricomycetidae</taxon>
        <taxon>Agaricales</taxon>
        <taxon>Agaricineae</taxon>
        <taxon>Hydnangiaceae</taxon>
        <taxon>Laccaria</taxon>
    </lineage>
</organism>
<proteinExistence type="predicted"/>
<evidence type="ECO:0000313" key="2">
    <source>
        <dbReference type="Proteomes" id="UP000001194"/>
    </source>
</evidence>
<dbReference type="KEGG" id="lbc:LACBIDRAFT_331826"/>
<evidence type="ECO:0000313" key="1">
    <source>
        <dbReference type="EMBL" id="EDR03151.1"/>
    </source>
</evidence>
<name>B0DQP6_LACBS</name>
<sequence length="537" mass="58925">MTRSKATLSPRDAFTKTMRARAQFECTNFRVAMLNATKAEKTTTSRRNPGRMDGMTWNSDAFICEVDDGDTTPEFTEIWEVYVPSDFDDTPSRNVQPLTISLLDIARPAKAKGVAKDFEVVQGVKRVIALEESDIDPTEQWEDDWEDLYDDDVQLKFLHASRMWPNQLSKFALLAAQYLVPSRSTSTCLSTSTTLEHLIDCFHPFTVPERKYPDYPSYDAAQPNATQRQAWSDVITAVLNVDGNCSSIFIPPSINTIISVAPFTDSSGTAFCVLYESSVESGHYAKGWGLFVVPELRADVSRSIHFSAPHPGWPGGDGDTPQQAASLFKATGAKSLLITGRKRTASILPSDCVTSSQGGQHYYMTDPTHSIREPFFDANLAIIGWQNENGGCPATSCAFIQMHGKAPTTCPSEQVFLSAGLGRGKASIAWYTNDIDRPVKRLKTQLIRSFSHWNISLPSDDSCLLAATKNVVGRYLNNVDPSHVCNQGATARGASGKFIHIEQAEVSVDPANYGPWAAALRETFATTYNAGKAADAI</sequence>
<protein>
    <submittedName>
        <fullName evidence="1">Predicted protein</fullName>
    </submittedName>
</protein>
<reference evidence="1 2" key="1">
    <citation type="journal article" date="2008" name="Nature">
        <title>The genome of Laccaria bicolor provides insights into mycorrhizal symbiosis.</title>
        <authorList>
            <person name="Martin F."/>
            <person name="Aerts A."/>
            <person name="Ahren D."/>
            <person name="Brun A."/>
            <person name="Danchin E.G.J."/>
            <person name="Duchaussoy F."/>
            <person name="Gibon J."/>
            <person name="Kohler A."/>
            <person name="Lindquist E."/>
            <person name="Pereda V."/>
            <person name="Salamov A."/>
            <person name="Shapiro H.J."/>
            <person name="Wuyts J."/>
            <person name="Blaudez D."/>
            <person name="Buee M."/>
            <person name="Brokstein P."/>
            <person name="Canbaeck B."/>
            <person name="Cohen D."/>
            <person name="Courty P.E."/>
            <person name="Coutinho P.M."/>
            <person name="Delaruelle C."/>
            <person name="Detter J.C."/>
            <person name="Deveau A."/>
            <person name="DiFazio S."/>
            <person name="Duplessis S."/>
            <person name="Fraissinet-Tachet L."/>
            <person name="Lucic E."/>
            <person name="Frey-Klett P."/>
            <person name="Fourrey C."/>
            <person name="Feussner I."/>
            <person name="Gay G."/>
            <person name="Grimwood J."/>
            <person name="Hoegger P.J."/>
            <person name="Jain P."/>
            <person name="Kilaru S."/>
            <person name="Labbe J."/>
            <person name="Lin Y.C."/>
            <person name="Legue V."/>
            <person name="Le Tacon F."/>
            <person name="Marmeisse R."/>
            <person name="Melayah D."/>
            <person name="Montanini B."/>
            <person name="Muratet M."/>
            <person name="Nehls U."/>
            <person name="Niculita-Hirzel H."/>
            <person name="Oudot-Le Secq M.P."/>
            <person name="Peter M."/>
            <person name="Quesneville H."/>
            <person name="Rajashekar B."/>
            <person name="Reich M."/>
            <person name="Rouhier N."/>
            <person name="Schmutz J."/>
            <person name="Yin T."/>
            <person name="Chalot M."/>
            <person name="Henrissat B."/>
            <person name="Kuees U."/>
            <person name="Lucas S."/>
            <person name="Van de Peer Y."/>
            <person name="Podila G.K."/>
            <person name="Polle A."/>
            <person name="Pukkila P.J."/>
            <person name="Richardson P.M."/>
            <person name="Rouze P."/>
            <person name="Sanders I.R."/>
            <person name="Stajich J.E."/>
            <person name="Tunlid A."/>
            <person name="Tuskan G."/>
            <person name="Grigoriev I.V."/>
        </authorList>
    </citation>
    <scope>NUCLEOTIDE SEQUENCE [LARGE SCALE GENOMIC DNA]</scope>
    <source>
        <strain evidence="2">S238N-H82 / ATCC MYA-4686</strain>
    </source>
</reference>
<dbReference type="AlphaFoldDB" id="B0DQP6"/>
<keyword evidence="2" id="KW-1185">Reference proteome</keyword>
<dbReference type="OrthoDB" id="5803672at2759"/>